<dbReference type="PANTHER" id="PTHR11559">
    <property type="entry name" value="CARBOXYLESTERASE"/>
    <property type="match status" value="1"/>
</dbReference>
<gene>
    <name evidence="5" type="ORF">DFR68_106573</name>
</gene>
<dbReference type="Pfam" id="PF00135">
    <property type="entry name" value="COesterase"/>
    <property type="match status" value="1"/>
</dbReference>
<evidence type="ECO:0000256" key="1">
    <source>
        <dbReference type="ARBA" id="ARBA00005964"/>
    </source>
</evidence>
<dbReference type="InterPro" id="IPR002018">
    <property type="entry name" value="CarbesteraseB"/>
</dbReference>
<dbReference type="RefSeq" id="WP_246011389.1">
    <property type="nucleotide sequence ID" value="NZ_QQAZ01000006.1"/>
</dbReference>
<dbReference type="PROSITE" id="PS51318">
    <property type="entry name" value="TAT"/>
    <property type="match status" value="1"/>
</dbReference>
<protein>
    <recommendedName>
        <fullName evidence="3">Carboxylic ester hydrolase</fullName>
        <ecNumber evidence="3">3.1.1.-</ecNumber>
    </recommendedName>
</protein>
<evidence type="ECO:0000259" key="4">
    <source>
        <dbReference type="Pfam" id="PF00135"/>
    </source>
</evidence>
<keyword evidence="6" id="KW-1185">Reference proteome</keyword>
<accession>A0A370H3A4</accession>
<evidence type="ECO:0000313" key="6">
    <source>
        <dbReference type="Proteomes" id="UP000255355"/>
    </source>
</evidence>
<dbReference type="InterPro" id="IPR029058">
    <property type="entry name" value="AB_hydrolase_fold"/>
</dbReference>
<organism evidence="5 6">
    <name type="scientific">Nocardia mexicana</name>
    <dbReference type="NCBI Taxonomy" id="279262"/>
    <lineage>
        <taxon>Bacteria</taxon>
        <taxon>Bacillati</taxon>
        <taxon>Actinomycetota</taxon>
        <taxon>Actinomycetes</taxon>
        <taxon>Mycobacteriales</taxon>
        <taxon>Nocardiaceae</taxon>
        <taxon>Nocardia</taxon>
    </lineage>
</organism>
<evidence type="ECO:0000313" key="5">
    <source>
        <dbReference type="EMBL" id="RDI50134.1"/>
    </source>
</evidence>
<feature type="chain" id="PRO_5039758633" description="Carboxylic ester hydrolase" evidence="3">
    <location>
        <begin position="22"/>
        <end position="517"/>
    </location>
</feature>
<comment type="caution">
    <text evidence="5">The sequence shown here is derived from an EMBL/GenBank/DDBJ whole genome shotgun (WGS) entry which is preliminary data.</text>
</comment>
<dbReference type="InterPro" id="IPR050309">
    <property type="entry name" value="Type-B_Carboxylest/Lipase"/>
</dbReference>
<dbReference type="EMBL" id="QQAZ01000006">
    <property type="protein sequence ID" value="RDI50134.1"/>
    <property type="molecule type" value="Genomic_DNA"/>
</dbReference>
<feature type="domain" description="Carboxylesterase type B" evidence="4">
    <location>
        <begin position="31"/>
        <end position="499"/>
    </location>
</feature>
<dbReference type="STRING" id="1210089.GCA_001613165_03971"/>
<keyword evidence="2 3" id="KW-0378">Hydrolase</keyword>
<dbReference type="EC" id="3.1.1.-" evidence="3"/>
<dbReference type="AlphaFoldDB" id="A0A370H3A4"/>
<dbReference type="PROSITE" id="PS51257">
    <property type="entry name" value="PROKAR_LIPOPROTEIN"/>
    <property type="match status" value="1"/>
</dbReference>
<dbReference type="GO" id="GO:0016787">
    <property type="term" value="F:hydrolase activity"/>
    <property type="evidence" value="ECO:0007669"/>
    <property type="project" value="UniProtKB-KW"/>
</dbReference>
<feature type="signal peptide" evidence="3">
    <location>
        <begin position="1"/>
        <end position="21"/>
    </location>
</feature>
<evidence type="ECO:0000256" key="2">
    <source>
        <dbReference type="ARBA" id="ARBA00022801"/>
    </source>
</evidence>
<reference evidence="5 6" key="1">
    <citation type="submission" date="2018-07" db="EMBL/GenBank/DDBJ databases">
        <title>Genomic Encyclopedia of Type Strains, Phase IV (KMG-IV): sequencing the most valuable type-strain genomes for metagenomic binning, comparative biology and taxonomic classification.</title>
        <authorList>
            <person name="Goeker M."/>
        </authorList>
    </citation>
    <scope>NUCLEOTIDE SEQUENCE [LARGE SCALE GENOMIC DNA]</scope>
    <source>
        <strain evidence="5 6">DSM 44952</strain>
    </source>
</reference>
<name>A0A370H3A4_9NOCA</name>
<comment type="similarity">
    <text evidence="1 3">Belongs to the type-B carboxylesterase/lipase family.</text>
</comment>
<keyword evidence="3" id="KW-0732">Signal</keyword>
<dbReference type="InterPro" id="IPR019826">
    <property type="entry name" value="Carboxylesterase_B_AS"/>
</dbReference>
<proteinExistence type="inferred from homology"/>
<dbReference type="SUPFAM" id="SSF53474">
    <property type="entry name" value="alpha/beta-Hydrolases"/>
    <property type="match status" value="1"/>
</dbReference>
<dbReference type="InterPro" id="IPR006311">
    <property type="entry name" value="TAT_signal"/>
</dbReference>
<dbReference type="PROSITE" id="PS00122">
    <property type="entry name" value="CARBOXYLESTERASE_B_1"/>
    <property type="match status" value="1"/>
</dbReference>
<dbReference type="Gene3D" id="3.40.50.1820">
    <property type="entry name" value="alpha/beta hydrolase"/>
    <property type="match status" value="1"/>
</dbReference>
<dbReference type="Proteomes" id="UP000255355">
    <property type="component" value="Unassembled WGS sequence"/>
</dbReference>
<evidence type="ECO:0000256" key="3">
    <source>
        <dbReference type="RuleBase" id="RU361235"/>
    </source>
</evidence>
<sequence length="517" mass="55545">MLTRRTFLRSVAATSALAGLAATGCGDSPASIVTTRAGRVRGSVTAGVHAFKGVPYAAPLHGVDRYLPSRPVEPWSGVRDALVLGPTAPQPVAAPPMDFFAPPIPGADYLNLNIWTPEPGSAGLPVMVWIHGGGFDTGSNGLYDGSAFARDGVVLVAINYRLGAEGFLFLDDGVANVGLLDQISALEWVRDNIAAFGGDPGNVTISGQSSGAMAVGSLLAMPRARGLFRRAIMQSGAGNICYSADTAREIGQRLVTKLGVAPTREAVASAGTERVLSATAAVMSDLARQPDPQRWGGEPGCRVNMWRSTLDGSTLPERTIDAVGPDVDVLIGHNGEEGRLSLVPFRSLDSVSESELITAMRLYRLPVDRALPVYRAAYPGANPGALLAILQADWFYTIPGLRLADARATARAATYMYEFTWRSPQFDGQLGSCHFLEVPFVFDQLRDRRMHWITGPNPPQQLADLVHGTWVQFVTGGRVDWPRYEPPRRTTMRLDLQPTVVDDPSPVRGLWDGIDLY</sequence>